<keyword evidence="3" id="KW-0812">Transmembrane</keyword>
<dbReference type="Gene3D" id="2.40.260.10">
    <property type="entry name" value="Sortase"/>
    <property type="match status" value="1"/>
</dbReference>
<dbReference type="InterPro" id="IPR042000">
    <property type="entry name" value="Sortase_D_2"/>
</dbReference>
<dbReference type="Pfam" id="PF04203">
    <property type="entry name" value="Sortase"/>
    <property type="match status" value="1"/>
</dbReference>
<feature type="active site" description="Acyl-thioester intermediate" evidence="2">
    <location>
        <position position="210"/>
    </location>
</feature>
<sequence length="238" mass="25789">MRQLSYILIVLGIAVLASPWLIERQADREQQRLLQEAEQGFQLEDDVITGYARLSRLLEEEPHEVEPAAATFAATPPTADSARSDAGSTENVPVVDGKQPLALIEIASIDLKLPVLEGATQANMKVAAAHMTETDPIGAVGNAAIAAHRARTKGRQFNRLDEVKVGDDVVIRTAGETYVYTVYRTAIVEPTDLSVLERDGDERILTLITCDPVVNATHRLIVQAKIGQPKSEQTTGGT</sequence>
<keyword evidence="3" id="KW-1133">Transmembrane helix</keyword>
<dbReference type="SUPFAM" id="SSF63817">
    <property type="entry name" value="Sortase"/>
    <property type="match status" value="1"/>
</dbReference>
<name>A0A2V5KJH0_9BACL</name>
<feature type="transmembrane region" description="Helical" evidence="3">
    <location>
        <begin position="6"/>
        <end position="22"/>
    </location>
</feature>
<dbReference type="NCBIfam" id="TIGR01076">
    <property type="entry name" value="sortase_fam"/>
    <property type="match status" value="1"/>
</dbReference>
<dbReference type="GO" id="GO:0016787">
    <property type="term" value="F:hydrolase activity"/>
    <property type="evidence" value="ECO:0007669"/>
    <property type="project" value="UniProtKB-KW"/>
</dbReference>
<dbReference type="AlphaFoldDB" id="A0A2V5KJH0"/>
<evidence type="ECO:0000256" key="1">
    <source>
        <dbReference type="ARBA" id="ARBA00022801"/>
    </source>
</evidence>
<evidence type="ECO:0000256" key="3">
    <source>
        <dbReference type="SAM" id="Phobius"/>
    </source>
</evidence>
<dbReference type="Proteomes" id="UP000247476">
    <property type="component" value="Unassembled WGS sequence"/>
</dbReference>
<protein>
    <submittedName>
        <fullName evidence="4">Class C sortase</fullName>
    </submittedName>
</protein>
<accession>A0A2V5KJH0</accession>
<reference evidence="4 5" key="1">
    <citation type="submission" date="2018-05" db="EMBL/GenBank/DDBJ databases">
        <title>Paenibacillus flagellatus sp. nov., isolated from selenium mineral soil.</title>
        <authorList>
            <person name="Dai X."/>
        </authorList>
    </citation>
    <scope>NUCLEOTIDE SEQUENCE [LARGE SCALE GENOMIC DNA]</scope>
    <source>
        <strain evidence="4 5">DXL2</strain>
    </source>
</reference>
<feature type="active site" description="Proton donor/acceptor" evidence="2">
    <location>
        <position position="148"/>
    </location>
</feature>
<dbReference type="OrthoDB" id="154054at2"/>
<comment type="caution">
    <text evidence="4">The sequence shown here is derived from an EMBL/GenBank/DDBJ whole genome shotgun (WGS) entry which is preliminary data.</text>
</comment>
<dbReference type="CDD" id="cd06166">
    <property type="entry name" value="Sortase_D_2"/>
    <property type="match status" value="1"/>
</dbReference>
<evidence type="ECO:0000256" key="2">
    <source>
        <dbReference type="PIRSR" id="PIRSR605754-1"/>
    </source>
</evidence>
<dbReference type="InterPro" id="IPR023365">
    <property type="entry name" value="Sortase_dom-sf"/>
</dbReference>
<evidence type="ECO:0000313" key="4">
    <source>
        <dbReference type="EMBL" id="PYI50567.1"/>
    </source>
</evidence>
<gene>
    <name evidence="4" type="ORF">DLM86_29135</name>
</gene>
<organism evidence="4 5">
    <name type="scientific">Paenibacillus flagellatus</name>
    <dbReference type="NCBI Taxonomy" id="2211139"/>
    <lineage>
        <taxon>Bacteria</taxon>
        <taxon>Bacillati</taxon>
        <taxon>Bacillota</taxon>
        <taxon>Bacilli</taxon>
        <taxon>Bacillales</taxon>
        <taxon>Paenibacillaceae</taxon>
        <taxon>Paenibacillus</taxon>
    </lineage>
</organism>
<dbReference type="InterPro" id="IPR005754">
    <property type="entry name" value="Sortase"/>
</dbReference>
<dbReference type="RefSeq" id="WP_110843581.1">
    <property type="nucleotide sequence ID" value="NZ_QJVJ01000018.1"/>
</dbReference>
<evidence type="ECO:0000313" key="5">
    <source>
        <dbReference type="Proteomes" id="UP000247476"/>
    </source>
</evidence>
<keyword evidence="3" id="KW-0472">Membrane</keyword>
<dbReference type="EMBL" id="QJVJ01000018">
    <property type="protein sequence ID" value="PYI50567.1"/>
    <property type="molecule type" value="Genomic_DNA"/>
</dbReference>
<keyword evidence="5" id="KW-1185">Reference proteome</keyword>
<keyword evidence="1" id="KW-0378">Hydrolase</keyword>
<proteinExistence type="predicted"/>